<dbReference type="SMART" id="SM00382">
    <property type="entry name" value="AAA"/>
    <property type="match status" value="1"/>
</dbReference>
<dbReference type="GO" id="GO:0005524">
    <property type="term" value="F:ATP binding"/>
    <property type="evidence" value="ECO:0007669"/>
    <property type="project" value="UniProtKB-KW"/>
</dbReference>
<keyword evidence="4 6" id="KW-0067">ATP-binding</keyword>
<dbReference type="InterPro" id="IPR003593">
    <property type="entry name" value="AAA+_ATPase"/>
</dbReference>
<dbReference type="PROSITE" id="PS50893">
    <property type="entry name" value="ABC_TRANSPORTER_2"/>
    <property type="match status" value="1"/>
</dbReference>
<dbReference type="GO" id="GO:0016887">
    <property type="term" value="F:ATP hydrolysis activity"/>
    <property type="evidence" value="ECO:0007669"/>
    <property type="project" value="InterPro"/>
</dbReference>
<accession>A0A1J5TCY0</accession>
<protein>
    <submittedName>
        <fullName evidence="6">Putative ABC transporter ATP-binding protein YbhF</fullName>
    </submittedName>
</protein>
<evidence type="ECO:0000256" key="4">
    <source>
        <dbReference type="ARBA" id="ARBA00022840"/>
    </source>
</evidence>
<reference evidence="6" key="1">
    <citation type="submission" date="2016-10" db="EMBL/GenBank/DDBJ databases">
        <title>Sequence of Gallionella enrichment culture.</title>
        <authorList>
            <person name="Poehlein A."/>
            <person name="Muehling M."/>
            <person name="Daniel R."/>
        </authorList>
    </citation>
    <scope>NUCLEOTIDE SEQUENCE</scope>
</reference>
<gene>
    <name evidence="6" type="primary">ybhF_7</name>
    <name evidence="6" type="ORF">GALL_46180</name>
</gene>
<dbReference type="PANTHER" id="PTHR42711">
    <property type="entry name" value="ABC TRANSPORTER ATP-BINDING PROTEIN"/>
    <property type="match status" value="1"/>
</dbReference>
<dbReference type="AlphaFoldDB" id="A0A1J5TCY0"/>
<dbReference type="InterPro" id="IPR003439">
    <property type="entry name" value="ABC_transporter-like_ATP-bd"/>
</dbReference>
<name>A0A1J5TCY0_9ZZZZ</name>
<dbReference type="Gene3D" id="3.40.50.300">
    <property type="entry name" value="P-loop containing nucleotide triphosphate hydrolases"/>
    <property type="match status" value="1"/>
</dbReference>
<comment type="similarity">
    <text evidence="1">Belongs to the ABC transporter superfamily.</text>
</comment>
<dbReference type="InterPro" id="IPR050763">
    <property type="entry name" value="ABC_transporter_ATP-binding"/>
</dbReference>
<sequence>MQSIVAENIVKTYRVKKTVVEALKGISFTVEKGEIFGIIGPDGAGKTSLFRILTTLLLADSGSATVDGFDVIKHHKEIRNRVGYMPGRFSLYQDLSVQENLEFFATIFNTTIEENYDLVKDIYQQIEPFKTRKAGQLSGGMKQKLALSCALIHKPTVLFLDEPTTGVDAVSRKEFWEMLHRLKLQGITILVSTPYMDEASLCDRVALIQKGKILSINTPKGITKDFKKPLWSVKANEMFRLMNAIKENPDVESCYPFGQHHHVVFKTDENAKEKLESIAHDGNYTDFEVRLIEPDIEDCFMALMKE</sequence>
<evidence type="ECO:0000256" key="1">
    <source>
        <dbReference type="ARBA" id="ARBA00005417"/>
    </source>
</evidence>
<dbReference type="InterPro" id="IPR027417">
    <property type="entry name" value="P-loop_NTPase"/>
</dbReference>
<organism evidence="6">
    <name type="scientific">mine drainage metagenome</name>
    <dbReference type="NCBI Taxonomy" id="410659"/>
    <lineage>
        <taxon>unclassified sequences</taxon>
        <taxon>metagenomes</taxon>
        <taxon>ecological metagenomes</taxon>
    </lineage>
</organism>
<proteinExistence type="inferred from homology"/>
<dbReference type="PANTHER" id="PTHR42711:SF5">
    <property type="entry name" value="ABC TRANSPORTER ATP-BINDING PROTEIN NATA"/>
    <property type="match status" value="1"/>
</dbReference>
<dbReference type="SUPFAM" id="SSF52540">
    <property type="entry name" value="P-loop containing nucleoside triphosphate hydrolases"/>
    <property type="match status" value="1"/>
</dbReference>
<comment type="caution">
    <text evidence="6">The sequence shown here is derived from an EMBL/GenBank/DDBJ whole genome shotgun (WGS) entry which is preliminary data.</text>
</comment>
<evidence type="ECO:0000313" key="6">
    <source>
        <dbReference type="EMBL" id="OIR14157.1"/>
    </source>
</evidence>
<feature type="domain" description="ABC transporter" evidence="5">
    <location>
        <begin position="4"/>
        <end position="235"/>
    </location>
</feature>
<dbReference type="Pfam" id="PF00005">
    <property type="entry name" value="ABC_tran"/>
    <property type="match status" value="1"/>
</dbReference>
<keyword evidence="3" id="KW-0547">Nucleotide-binding</keyword>
<evidence type="ECO:0000256" key="2">
    <source>
        <dbReference type="ARBA" id="ARBA00022448"/>
    </source>
</evidence>
<keyword evidence="2" id="KW-0813">Transport</keyword>
<evidence type="ECO:0000256" key="3">
    <source>
        <dbReference type="ARBA" id="ARBA00022741"/>
    </source>
</evidence>
<evidence type="ECO:0000259" key="5">
    <source>
        <dbReference type="PROSITE" id="PS50893"/>
    </source>
</evidence>
<dbReference type="CDD" id="cd03230">
    <property type="entry name" value="ABC_DR_subfamily_A"/>
    <property type="match status" value="1"/>
</dbReference>
<dbReference type="InterPro" id="IPR017871">
    <property type="entry name" value="ABC_transporter-like_CS"/>
</dbReference>
<dbReference type="EMBL" id="MLJW01000012">
    <property type="protein sequence ID" value="OIR14157.1"/>
    <property type="molecule type" value="Genomic_DNA"/>
</dbReference>
<dbReference type="PROSITE" id="PS00211">
    <property type="entry name" value="ABC_TRANSPORTER_1"/>
    <property type="match status" value="1"/>
</dbReference>